<dbReference type="PANTHER" id="PTHR30419">
    <property type="entry name" value="HTH-TYPE TRANSCRIPTIONAL REGULATOR YBHD"/>
    <property type="match status" value="1"/>
</dbReference>
<dbReference type="SUPFAM" id="SSF53850">
    <property type="entry name" value="Periplasmic binding protein-like II"/>
    <property type="match status" value="1"/>
</dbReference>
<name>A0A9X8D4A1_9BURK</name>
<comment type="caution">
    <text evidence="6">The sequence shown here is derived from an EMBL/GenBank/DDBJ whole genome shotgun (WGS) entry which is preliminary data.</text>
</comment>
<comment type="similarity">
    <text evidence="1">Belongs to the LysR transcriptional regulatory family.</text>
</comment>
<evidence type="ECO:0000313" key="7">
    <source>
        <dbReference type="Proteomes" id="UP000265619"/>
    </source>
</evidence>
<evidence type="ECO:0000313" key="6">
    <source>
        <dbReference type="EMBL" id="RIX79065.1"/>
    </source>
</evidence>
<keyword evidence="7" id="KW-1185">Reference proteome</keyword>
<dbReference type="Gene3D" id="1.10.10.10">
    <property type="entry name" value="Winged helix-like DNA-binding domain superfamily/Winged helix DNA-binding domain"/>
    <property type="match status" value="1"/>
</dbReference>
<accession>A0A9X8D4A1</accession>
<evidence type="ECO:0000256" key="3">
    <source>
        <dbReference type="ARBA" id="ARBA00023125"/>
    </source>
</evidence>
<dbReference type="GO" id="GO:0005829">
    <property type="term" value="C:cytosol"/>
    <property type="evidence" value="ECO:0007669"/>
    <property type="project" value="TreeGrafter"/>
</dbReference>
<reference evidence="6 7" key="1">
    <citation type="submission" date="2018-09" db="EMBL/GenBank/DDBJ databases">
        <title>Acidovorax cavernicola nov. sp. isolated from Gruta de las Maravillas (Aracena, Spain).</title>
        <authorList>
            <person name="Jurado V."/>
            <person name="Gutierrez-Patricio S."/>
            <person name="Gonzalez-Pimentel J.L."/>
            <person name="Miller A.Z."/>
            <person name="Laiz L."/>
            <person name="Saiz-Jimenez C."/>
        </authorList>
    </citation>
    <scope>NUCLEOTIDE SEQUENCE [LARGE SCALE GENOMIC DNA]</scope>
    <source>
        <strain evidence="6 7">1011MAR4D40.2</strain>
    </source>
</reference>
<dbReference type="RefSeq" id="WP_119554325.1">
    <property type="nucleotide sequence ID" value="NZ_QXMN01000017.1"/>
</dbReference>
<dbReference type="SUPFAM" id="SSF46785">
    <property type="entry name" value="Winged helix' DNA-binding domain"/>
    <property type="match status" value="1"/>
</dbReference>
<protein>
    <submittedName>
        <fullName evidence="6">LysR family transcriptional regulator</fullName>
    </submittedName>
</protein>
<gene>
    <name evidence="6" type="ORF">D3H34_15090</name>
</gene>
<dbReference type="AlphaFoldDB" id="A0A9X8D4A1"/>
<dbReference type="PRINTS" id="PR00039">
    <property type="entry name" value="HTHLYSR"/>
</dbReference>
<dbReference type="PROSITE" id="PS50931">
    <property type="entry name" value="HTH_LYSR"/>
    <property type="match status" value="1"/>
</dbReference>
<organism evidence="6 7">
    <name type="scientific">Acidovorax cavernicola</name>
    <dbReference type="NCBI Taxonomy" id="1675792"/>
    <lineage>
        <taxon>Bacteria</taxon>
        <taxon>Pseudomonadati</taxon>
        <taxon>Pseudomonadota</taxon>
        <taxon>Betaproteobacteria</taxon>
        <taxon>Burkholderiales</taxon>
        <taxon>Comamonadaceae</taxon>
        <taxon>Acidovorax</taxon>
    </lineage>
</organism>
<sequence length="319" mass="35150">MKLTSVHAAPLAHFLEVADRGSLTAAADALHITISSVSRQVARLEEDLGVQLFERDPRGMRLTEAGVFVREYATRAFLEAEDLRAELQGLQSLSNTTVHVSCSEGFAHDYLPYVMAGFHGLHPGVRFTLEVCSPAEATRAVRAGGADVALSFAMAAQEGIHVEYSEDAPVYALVSKRHALARRESVALKELMDYPLVLPTGANTIRQLFDIACGLEGLRTDAAMTSNSLAALNAYQRHGNAVTLCGSLSVRNRLRESQQVLIPIDSLPLQQRLMQVQSLAGRRLSPAVRAFVDYLVDDIRGRRRTVRGRRRKPRDSHRR</sequence>
<dbReference type="Pfam" id="PF03466">
    <property type="entry name" value="LysR_substrate"/>
    <property type="match status" value="1"/>
</dbReference>
<keyword evidence="4" id="KW-0804">Transcription</keyword>
<dbReference type="GO" id="GO:0003677">
    <property type="term" value="F:DNA binding"/>
    <property type="evidence" value="ECO:0007669"/>
    <property type="project" value="UniProtKB-KW"/>
</dbReference>
<proteinExistence type="inferred from homology"/>
<dbReference type="InterPro" id="IPR005119">
    <property type="entry name" value="LysR_subst-bd"/>
</dbReference>
<feature type="domain" description="HTH lysR-type" evidence="5">
    <location>
        <begin position="1"/>
        <end position="63"/>
    </location>
</feature>
<dbReference type="FunFam" id="1.10.10.10:FF:000001">
    <property type="entry name" value="LysR family transcriptional regulator"/>
    <property type="match status" value="1"/>
</dbReference>
<dbReference type="InterPro" id="IPR036390">
    <property type="entry name" value="WH_DNA-bd_sf"/>
</dbReference>
<dbReference type="InterPro" id="IPR000847">
    <property type="entry name" value="LysR_HTH_N"/>
</dbReference>
<evidence type="ECO:0000256" key="1">
    <source>
        <dbReference type="ARBA" id="ARBA00009437"/>
    </source>
</evidence>
<dbReference type="Proteomes" id="UP000265619">
    <property type="component" value="Unassembled WGS sequence"/>
</dbReference>
<dbReference type="EMBL" id="QXMN01000017">
    <property type="protein sequence ID" value="RIX79065.1"/>
    <property type="molecule type" value="Genomic_DNA"/>
</dbReference>
<dbReference type="OrthoDB" id="9786526at2"/>
<dbReference type="GO" id="GO:0003700">
    <property type="term" value="F:DNA-binding transcription factor activity"/>
    <property type="evidence" value="ECO:0007669"/>
    <property type="project" value="InterPro"/>
</dbReference>
<dbReference type="PANTHER" id="PTHR30419:SF8">
    <property type="entry name" value="NITROGEN ASSIMILATION TRANSCRIPTIONAL ACTIVATOR-RELATED"/>
    <property type="match status" value="1"/>
</dbReference>
<evidence type="ECO:0000259" key="5">
    <source>
        <dbReference type="PROSITE" id="PS50931"/>
    </source>
</evidence>
<dbReference type="Pfam" id="PF00126">
    <property type="entry name" value="HTH_1"/>
    <property type="match status" value="1"/>
</dbReference>
<dbReference type="InterPro" id="IPR036388">
    <property type="entry name" value="WH-like_DNA-bd_sf"/>
</dbReference>
<dbReference type="Gene3D" id="3.40.190.290">
    <property type="match status" value="1"/>
</dbReference>
<evidence type="ECO:0000256" key="2">
    <source>
        <dbReference type="ARBA" id="ARBA00023015"/>
    </source>
</evidence>
<keyword evidence="3" id="KW-0238">DNA-binding</keyword>
<keyword evidence="2" id="KW-0805">Transcription regulation</keyword>
<evidence type="ECO:0000256" key="4">
    <source>
        <dbReference type="ARBA" id="ARBA00023163"/>
    </source>
</evidence>
<dbReference type="InterPro" id="IPR050950">
    <property type="entry name" value="HTH-type_LysR_regulators"/>
</dbReference>